<comment type="caution">
    <text evidence="5">The sequence shown here is derived from an EMBL/GenBank/DDBJ whole genome shotgun (WGS) entry which is preliminary data.</text>
</comment>
<name>A0A8H7R8B5_9FUNG</name>
<evidence type="ECO:0000313" key="5">
    <source>
        <dbReference type="EMBL" id="KAG2205093.1"/>
    </source>
</evidence>
<feature type="repeat" description="ANK" evidence="3">
    <location>
        <begin position="68"/>
        <end position="100"/>
    </location>
</feature>
<dbReference type="Proteomes" id="UP000603453">
    <property type="component" value="Unassembled WGS sequence"/>
</dbReference>
<evidence type="ECO:0000256" key="3">
    <source>
        <dbReference type="PROSITE-ProRule" id="PRU00023"/>
    </source>
</evidence>
<proteinExistence type="predicted"/>
<feature type="repeat" description="ANK" evidence="3">
    <location>
        <begin position="464"/>
        <end position="496"/>
    </location>
</feature>
<feature type="compositionally biased region" description="Acidic residues" evidence="4">
    <location>
        <begin position="22"/>
        <end position="31"/>
    </location>
</feature>
<feature type="compositionally biased region" description="Basic and acidic residues" evidence="4">
    <location>
        <begin position="58"/>
        <end position="69"/>
    </location>
</feature>
<dbReference type="GO" id="GO:0004842">
    <property type="term" value="F:ubiquitin-protein transferase activity"/>
    <property type="evidence" value="ECO:0007669"/>
    <property type="project" value="TreeGrafter"/>
</dbReference>
<evidence type="ECO:0000256" key="1">
    <source>
        <dbReference type="ARBA" id="ARBA00022737"/>
    </source>
</evidence>
<organism evidence="5 6">
    <name type="scientific">Mucor saturninus</name>
    <dbReference type="NCBI Taxonomy" id="64648"/>
    <lineage>
        <taxon>Eukaryota</taxon>
        <taxon>Fungi</taxon>
        <taxon>Fungi incertae sedis</taxon>
        <taxon>Mucoromycota</taxon>
        <taxon>Mucoromycotina</taxon>
        <taxon>Mucoromycetes</taxon>
        <taxon>Mucorales</taxon>
        <taxon>Mucorineae</taxon>
        <taxon>Mucoraceae</taxon>
        <taxon>Mucor</taxon>
    </lineage>
</organism>
<sequence length="824" mass="93352">MLEHTRAKAPAESIKESFIGEEANDDEEEEEVSYKASQKNQQDRSNTPEQAKKGRKKSNGDPNRRDKIGRTRLFAAARAGHLDKIKEWIEQGANVNAKDNAKYTPLHEAANHGRVEVVEYLMQMGADIKARAIGLDTPLHEASNCNSEQCVKLLVDAGADVFSLNEKNQRPIDLCSTDECEAILTKKMKELDNVIKRDGQGKSLLHYACLNNQVDKANALIDQGADVNAKDNQDITPLHLSCAQGHLNIVKLLYGQGALVNILGTPLAETPLHQACRNGREDIVRYLIDEAEADVNIENNQGENPYHVSASFPPIRQILTARMDEIRLEKEACHALDETARKMALQNEPERQLTREERKIQSYMRVFDKLQGDQQNKDDESASSVSTTTTTPRRKKKPTTTANRKSASVERDVTPTRKAQVKLDPFKKDNSGGTQLHKFASRGDRDAVKTLLESGAKPDEKDYAGWTALHEAALHGHIEVVKLLIDYGANVNSKGADMDTPLHDATENNHCDIVELLLDHGADPFARNMNNAEPIDLATANEYGDIILVLQNANPVKKKKRPKVLPAGPMTDVKSNQTQKPKKRRLIQAADLEKNQSVEDEIKPVKLKKLRQRSSSPELVKVKEEEIHPKDITSKENLNKTRYIPNKKSHDIPSKVIDHNHPYHSPIHTPPPEQWTKQKHDGTRYYSPLYTVRINFNSPLTYYVVDLQVCLFLGFTNLDDFYKAYPFSNKKKRIHDEGKIRLWSTLKHMIREEKTTFVSRQLHFIPLDDVLDLIKKDYNHLSQSLLTITLDIGYEEIDINKKYCNLPPKIAMKMRKCGYQHYSN</sequence>
<accession>A0A8H7R8B5</accession>
<dbReference type="PANTHER" id="PTHR24171">
    <property type="entry name" value="ANKYRIN REPEAT DOMAIN-CONTAINING PROTEIN 39-RELATED"/>
    <property type="match status" value="1"/>
</dbReference>
<keyword evidence="6" id="KW-1185">Reference proteome</keyword>
<feature type="compositionally biased region" description="Polar residues" evidence="4">
    <location>
        <begin position="35"/>
        <end position="49"/>
    </location>
</feature>
<dbReference type="Pfam" id="PF12796">
    <property type="entry name" value="Ank_2"/>
    <property type="match status" value="4"/>
</dbReference>
<feature type="region of interest" description="Disordered" evidence="4">
    <location>
        <begin position="559"/>
        <end position="584"/>
    </location>
</feature>
<dbReference type="OrthoDB" id="194358at2759"/>
<keyword evidence="1" id="KW-0677">Repeat</keyword>
<feature type="region of interest" description="Disordered" evidence="4">
    <location>
        <begin position="370"/>
        <end position="438"/>
    </location>
</feature>
<evidence type="ECO:0000256" key="2">
    <source>
        <dbReference type="ARBA" id="ARBA00023043"/>
    </source>
</evidence>
<protein>
    <submittedName>
        <fullName evidence="5">Uncharacterized protein</fullName>
    </submittedName>
</protein>
<dbReference type="Gene3D" id="1.25.40.20">
    <property type="entry name" value="Ankyrin repeat-containing domain"/>
    <property type="match status" value="3"/>
</dbReference>
<feature type="repeat" description="ANK" evidence="3">
    <location>
        <begin position="101"/>
        <end position="133"/>
    </location>
</feature>
<dbReference type="PROSITE" id="PS50088">
    <property type="entry name" value="ANK_REPEAT"/>
    <property type="match status" value="9"/>
</dbReference>
<dbReference type="InterPro" id="IPR036770">
    <property type="entry name" value="Ankyrin_rpt-contain_sf"/>
</dbReference>
<feature type="repeat" description="ANK" evidence="3">
    <location>
        <begin position="431"/>
        <end position="463"/>
    </location>
</feature>
<feature type="repeat" description="ANK" evidence="3">
    <location>
        <begin position="497"/>
        <end position="529"/>
    </location>
</feature>
<dbReference type="SUPFAM" id="SSF48403">
    <property type="entry name" value="Ankyrin repeat"/>
    <property type="match status" value="2"/>
</dbReference>
<dbReference type="AlphaFoldDB" id="A0A8H7R8B5"/>
<feature type="repeat" description="ANK" evidence="3">
    <location>
        <begin position="200"/>
        <end position="232"/>
    </location>
</feature>
<evidence type="ECO:0000256" key="4">
    <source>
        <dbReference type="SAM" id="MobiDB-lite"/>
    </source>
</evidence>
<dbReference type="PANTHER" id="PTHR24171:SF8">
    <property type="entry name" value="BRCA1-ASSOCIATED RING DOMAIN PROTEIN 1"/>
    <property type="match status" value="1"/>
</dbReference>
<dbReference type="PROSITE" id="PS50297">
    <property type="entry name" value="ANK_REP_REGION"/>
    <property type="match status" value="9"/>
</dbReference>
<dbReference type="GO" id="GO:0085020">
    <property type="term" value="P:protein K6-linked ubiquitination"/>
    <property type="evidence" value="ECO:0007669"/>
    <property type="project" value="TreeGrafter"/>
</dbReference>
<keyword evidence="2 3" id="KW-0040">ANK repeat</keyword>
<feature type="compositionally biased region" description="Basic and acidic residues" evidence="4">
    <location>
        <begin position="370"/>
        <end position="380"/>
    </location>
</feature>
<dbReference type="EMBL" id="JAEPRD010000039">
    <property type="protein sequence ID" value="KAG2205093.1"/>
    <property type="molecule type" value="Genomic_DNA"/>
</dbReference>
<dbReference type="InterPro" id="IPR002110">
    <property type="entry name" value="Ankyrin_rpt"/>
</dbReference>
<feature type="region of interest" description="Disordered" evidence="4">
    <location>
        <begin position="1"/>
        <end position="71"/>
    </location>
</feature>
<reference evidence="5" key="1">
    <citation type="submission" date="2020-12" db="EMBL/GenBank/DDBJ databases">
        <title>Metabolic potential, ecology and presence of endohyphal bacteria is reflected in genomic diversity of Mucoromycotina.</title>
        <authorList>
            <person name="Muszewska A."/>
            <person name="Okrasinska A."/>
            <person name="Steczkiewicz K."/>
            <person name="Drgas O."/>
            <person name="Orlowska M."/>
            <person name="Perlinska-Lenart U."/>
            <person name="Aleksandrzak-Piekarczyk T."/>
            <person name="Szatraj K."/>
            <person name="Zielenkiewicz U."/>
            <person name="Pilsyk S."/>
            <person name="Malc E."/>
            <person name="Mieczkowski P."/>
            <person name="Kruszewska J.S."/>
            <person name="Biernat P."/>
            <person name="Pawlowska J."/>
        </authorList>
    </citation>
    <scope>NUCLEOTIDE SEQUENCE</scope>
    <source>
        <strain evidence="5">WA0000017839</strain>
    </source>
</reference>
<feature type="repeat" description="ANK" evidence="3">
    <location>
        <begin position="134"/>
        <end position="166"/>
    </location>
</feature>
<feature type="repeat" description="ANK" evidence="3">
    <location>
        <begin position="233"/>
        <end position="265"/>
    </location>
</feature>
<gene>
    <name evidence="5" type="ORF">INT47_002187</name>
</gene>
<dbReference type="SMART" id="SM00248">
    <property type="entry name" value="ANK"/>
    <property type="match status" value="9"/>
</dbReference>
<feature type="repeat" description="ANK" evidence="3">
    <location>
        <begin position="267"/>
        <end position="300"/>
    </location>
</feature>
<evidence type="ECO:0000313" key="6">
    <source>
        <dbReference type="Proteomes" id="UP000603453"/>
    </source>
</evidence>
<dbReference type="PRINTS" id="PR01415">
    <property type="entry name" value="ANKYRIN"/>
</dbReference>